<protein>
    <submittedName>
        <fullName evidence="3">Uncharacterized protein</fullName>
    </submittedName>
</protein>
<dbReference type="AlphaFoldDB" id="A0AAE1KER1"/>
<keyword evidence="4" id="KW-1185">Reference proteome</keyword>
<comment type="caution">
    <text evidence="3">The sequence shown here is derived from an EMBL/GenBank/DDBJ whole genome shotgun (WGS) entry which is preliminary data.</text>
</comment>
<keyword evidence="2" id="KW-0732">Signal</keyword>
<name>A0AAE1KER1_PETCI</name>
<evidence type="ECO:0000313" key="4">
    <source>
        <dbReference type="Proteomes" id="UP001286313"/>
    </source>
</evidence>
<feature type="chain" id="PRO_5042212643" evidence="2">
    <location>
        <begin position="17"/>
        <end position="76"/>
    </location>
</feature>
<evidence type="ECO:0000256" key="2">
    <source>
        <dbReference type="SAM" id="SignalP"/>
    </source>
</evidence>
<dbReference type="Proteomes" id="UP001286313">
    <property type="component" value="Unassembled WGS sequence"/>
</dbReference>
<proteinExistence type="predicted"/>
<feature type="region of interest" description="Disordered" evidence="1">
    <location>
        <begin position="49"/>
        <end position="76"/>
    </location>
</feature>
<feature type="signal peptide" evidence="2">
    <location>
        <begin position="1"/>
        <end position="16"/>
    </location>
</feature>
<evidence type="ECO:0000313" key="3">
    <source>
        <dbReference type="EMBL" id="KAK3873321.1"/>
    </source>
</evidence>
<dbReference type="EMBL" id="JAWQEG010002232">
    <property type="protein sequence ID" value="KAK3873321.1"/>
    <property type="molecule type" value="Genomic_DNA"/>
</dbReference>
<gene>
    <name evidence="3" type="ORF">Pcinc_021650</name>
</gene>
<evidence type="ECO:0000256" key="1">
    <source>
        <dbReference type="SAM" id="MobiDB-lite"/>
    </source>
</evidence>
<feature type="compositionally biased region" description="Polar residues" evidence="1">
    <location>
        <begin position="62"/>
        <end position="76"/>
    </location>
</feature>
<sequence length="76" mass="8312">MVVVVVGLVGTSLAYPADLYGGPTTYKEVSYEADHERGFIANVQYEGSAQYPHETGPPVTFKPQNGYQQQPQSGYQ</sequence>
<reference evidence="3" key="1">
    <citation type="submission" date="2023-10" db="EMBL/GenBank/DDBJ databases">
        <title>Genome assemblies of two species of porcelain crab, Petrolisthes cinctipes and Petrolisthes manimaculis (Anomura: Porcellanidae).</title>
        <authorList>
            <person name="Angst P."/>
        </authorList>
    </citation>
    <scope>NUCLEOTIDE SEQUENCE</scope>
    <source>
        <strain evidence="3">PB745_01</strain>
        <tissue evidence="3">Gill</tissue>
    </source>
</reference>
<accession>A0AAE1KER1</accession>
<organism evidence="3 4">
    <name type="scientific">Petrolisthes cinctipes</name>
    <name type="common">Flat porcelain crab</name>
    <dbReference type="NCBI Taxonomy" id="88211"/>
    <lineage>
        <taxon>Eukaryota</taxon>
        <taxon>Metazoa</taxon>
        <taxon>Ecdysozoa</taxon>
        <taxon>Arthropoda</taxon>
        <taxon>Crustacea</taxon>
        <taxon>Multicrustacea</taxon>
        <taxon>Malacostraca</taxon>
        <taxon>Eumalacostraca</taxon>
        <taxon>Eucarida</taxon>
        <taxon>Decapoda</taxon>
        <taxon>Pleocyemata</taxon>
        <taxon>Anomura</taxon>
        <taxon>Galatheoidea</taxon>
        <taxon>Porcellanidae</taxon>
        <taxon>Petrolisthes</taxon>
    </lineage>
</organism>